<comment type="caution">
    <text evidence="1">The sequence shown here is derived from an EMBL/GenBank/DDBJ whole genome shotgun (WGS) entry which is preliminary data.</text>
</comment>
<evidence type="ECO:0000313" key="1">
    <source>
        <dbReference type="EMBL" id="CAG8635308.1"/>
    </source>
</evidence>
<organism evidence="1 2">
    <name type="scientific">Paraglomus occultum</name>
    <dbReference type="NCBI Taxonomy" id="144539"/>
    <lineage>
        <taxon>Eukaryota</taxon>
        <taxon>Fungi</taxon>
        <taxon>Fungi incertae sedis</taxon>
        <taxon>Mucoromycota</taxon>
        <taxon>Glomeromycotina</taxon>
        <taxon>Glomeromycetes</taxon>
        <taxon>Paraglomerales</taxon>
        <taxon>Paraglomeraceae</taxon>
        <taxon>Paraglomus</taxon>
    </lineage>
</organism>
<dbReference type="AlphaFoldDB" id="A0A9N9DEG5"/>
<reference evidence="1" key="1">
    <citation type="submission" date="2021-06" db="EMBL/GenBank/DDBJ databases">
        <authorList>
            <person name="Kallberg Y."/>
            <person name="Tangrot J."/>
            <person name="Rosling A."/>
        </authorList>
    </citation>
    <scope>NUCLEOTIDE SEQUENCE</scope>
    <source>
        <strain evidence="1">IA702</strain>
    </source>
</reference>
<feature type="non-terminal residue" evidence="1">
    <location>
        <position position="1"/>
    </location>
</feature>
<gene>
    <name evidence="1" type="ORF">POCULU_LOCUS9123</name>
</gene>
<dbReference type="EMBL" id="CAJVPJ010003120">
    <property type="protein sequence ID" value="CAG8635308.1"/>
    <property type="molecule type" value="Genomic_DNA"/>
</dbReference>
<accession>A0A9N9DEG5</accession>
<protein>
    <submittedName>
        <fullName evidence="1">8916_t:CDS:1</fullName>
    </submittedName>
</protein>
<sequence>KKMKDLLTDSEHHQKLYLYYELITATPFSLRIHVLDNAALRNSVVSIGMMPSSQACQTLKVNTDVELLNRNNDSYYAV</sequence>
<dbReference type="Proteomes" id="UP000789572">
    <property type="component" value="Unassembled WGS sequence"/>
</dbReference>
<name>A0A9N9DEG5_9GLOM</name>
<keyword evidence="2" id="KW-1185">Reference proteome</keyword>
<proteinExistence type="predicted"/>
<evidence type="ECO:0000313" key="2">
    <source>
        <dbReference type="Proteomes" id="UP000789572"/>
    </source>
</evidence>